<feature type="region of interest" description="Disordered" evidence="1">
    <location>
        <begin position="69"/>
        <end position="100"/>
    </location>
</feature>
<comment type="caution">
    <text evidence="3">The sequence shown here is derived from an EMBL/GenBank/DDBJ whole genome shotgun (WGS) entry which is preliminary data.</text>
</comment>
<reference evidence="3 4" key="1">
    <citation type="submission" date="2022-03" db="EMBL/GenBank/DDBJ databases">
        <title>Luteimonas soily sp. nov., a novel bacterium isolated from the soil.</title>
        <authorList>
            <person name="Zhang X."/>
        </authorList>
    </citation>
    <scope>NUCLEOTIDE SEQUENCE [LARGE SCALE GENOMIC DNA]</scope>
    <source>
        <strain evidence="3 4">50</strain>
    </source>
</reference>
<keyword evidence="4" id="KW-1185">Reference proteome</keyword>
<evidence type="ECO:0000313" key="3">
    <source>
        <dbReference type="EMBL" id="MCJ0826750.1"/>
    </source>
</evidence>
<evidence type="ECO:0000313" key="4">
    <source>
        <dbReference type="Proteomes" id="UP001165423"/>
    </source>
</evidence>
<sequence length="100" mass="10088">MPATRQLPGSRYLLLCLLLTSAGAMAGAREVRLHGPNGDGGCPDAATAAAPAVAPVKATTAPARSAGKIKPVITVRGGGGDDSGTSHAPRWHSFLPGMFR</sequence>
<protein>
    <submittedName>
        <fullName evidence="3">Uncharacterized protein</fullName>
    </submittedName>
</protein>
<evidence type="ECO:0000256" key="1">
    <source>
        <dbReference type="SAM" id="MobiDB-lite"/>
    </source>
</evidence>
<feature type="chain" id="PRO_5046545859" evidence="2">
    <location>
        <begin position="27"/>
        <end position="100"/>
    </location>
</feature>
<dbReference type="RefSeq" id="WP_243322557.1">
    <property type="nucleotide sequence ID" value="NZ_JALGCL010000005.1"/>
</dbReference>
<accession>A0ABT0A6Y0</accession>
<proteinExistence type="predicted"/>
<name>A0ABT0A6Y0_9GAMM</name>
<evidence type="ECO:0000256" key="2">
    <source>
        <dbReference type="SAM" id="SignalP"/>
    </source>
</evidence>
<dbReference type="EMBL" id="JALGCL010000005">
    <property type="protein sequence ID" value="MCJ0826750.1"/>
    <property type="molecule type" value="Genomic_DNA"/>
</dbReference>
<feature type="signal peptide" evidence="2">
    <location>
        <begin position="1"/>
        <end position="26"/>
    </location>
</feature>
<organism evidence="3 4">
    <name type="scientific">Cognatiluteimonas sedimenti</name>
    <dbReference type="NCBI Taxonomy" id="2927791"/>
    <lineage>
        <taxon>Bacteria</taxon>
        <taxon>Pseudomonadati</taxon>
        <taxon>Pseudomonadota</taxon>
        <taxon>Gammaproteobacteria</taxon>
        <taxon>Lysobacterales</taxon>
        <taxon>Lysobacteraceae</taxon>
        <taxon>Cognatiluteimonas</taxon>
    </lineage>
</organism>
<keyword evidence="2" id="KW-0732">Signal</keyword>
<dbReference type="Proteomes" id="UP001165423">
    <property type="component" value="Unassembled WGS sequence"/>
</dbReference>
<gene>
    <name evidence="3" type="ORF">MQC88_12440</name>
</gene>